<sequence>MTPTGLLVKSHPIFNYVFIPTTNVRHLTLQLNCTGIVGIEPVTPLYPNLGSQVSYTKPHDHPRYAVESLFRLDPPIRGGQ</sequence>
<dbReference type="Proteomes" id="UP000796880">
    <property type="component" value="Unassembled WGS sequence"/>
</dbReference>
<accession>A0A8K0DUN1</accession>
<proteinExistence type="predicted"/>
<dbReference type="EMBL" id="VOIH02000010">
    <property type="protein sequence ID" value="KAF3434553.1"/>
    <property type="molecule type" value="Genomic_DNA"/>
</dbReference>
<reference evidence="1" key="1">
    <citation type="submission" date="2020-03" db="EMBL/GenBank/DDBJ databases">
        <title>A high-quality chromosome-level genome assembly of a woody plant with both climbing and erect habits, Rhamnella rubrinervis.</title>
        <authorList>
            <person name="Lu Z."/>
            <person name="Yang Y."/>
            <person name="Zhu X."/>
            <person name="Sun Y."/>
        </authorList>
    </citation>
    <scope>NUCLEOTIDE SEQUENCE</scope>
    <source>
        <strain evidence="1">BYM</strain>
        <tissue evidence="1">Leaf</tissue>
    </source>
</reference>
<evidence type="ECO:0000313" key="1">
    <source>
        <dbReference type="EMBL" id="KAF3434553.1"/>
    </source>
</evidence>
<dbReference type="AlphaFoldDB" id="A0A8K0DUN1"/>
<protein>
    <submittedName>
        <fullName evidence="1">Uncharacterized protein</fullName>
    </submittedName>
</protein>
<comment type="caution">
    <text evidence="1">The sequence shown here is derived from an EMBL/GenBank/DDBJ whole genome shotgun (WGS) entry which is preliminary data.</text>
</comment>
<gene>
    <name evidence="1" type="ORF">FNV43_RR21638</name>
</gene>
<evidence type="ECO:0000313" key="2">
    <source>
        <dbReference type="Proteomes" id="UP000796880"/>
    </source>
</evidence>
<keyword evidence="2" id="KW-1185">Reference proteome</keyword>
<organism evidence="1 2">
    <name type="scientific">Rhamnella rubrinervis</name>
    <dbReference type="NCBI Taxonomy" id="2594499"/>
    <lineage>
        <taxon>Eukaryota</taxon>
        <taxon>Viridiplantae</taxon>
        <taxon>Streptophyta</taxon>
        <taxon>Embryophyta</taxon>
        <taxon>Tracheophyta</taxon>
        <taxon>Spermatophyta</taxon>
        <taxon>Magnoliopsida</taxon>
        <taxon>eudicotyledons</taxon>
        <taxon>Gunneridae</taxon>
        <taxon>Pentapetalae</taxon>
        <taxon>rosids</taxon>
        <taxon>fabids</taxon>
        <taxon>Rosales</taxon>
        <taxon>Rhamnaceae</taxon>
        <taxon>rhamnoid group</taxon>
        <taxon>Rhamneae</taxon>
        <taxon>Rhamnella</taxon>
    </lineage>
</organism>
<name>A0A8K0DUN1_9ROSA</name>